<evidence type="ECO:0000313" key="1">
    <source>
        <dbReference type="EMBL" id="GIY73928.1"/>
    </source>
</evidence>
<gene>
    <name evidence="1" type="ORF">CDAR_280941</name>
</gene>
<dbReference type="Proteomes" id="UP001054837">
    <property type="component" value="Unassembled WGS sequence"/>
</dbReference>
<proteinExistence type="predicted"/>
<organism evidence="1 2">
    <name type="scientific">Caerostris darwini</name>
    <dbReference type="NCBI Taxonomy" id="1538125"/>
    <lineage>
        <taxon>Eukaryota</taxon>
        <taxon>Metazoa</taxon>
        <taxon>Ecdysozoa</taxon>
        <taxon>Arthropoda</taxon>
        <taxon>Chelicerata</taxon>
        <taxon>Arachnida</taxon>
        <taxon>Araneae</taxon>
        <taxon>Araneomorphae</taxon>
        <taxon>Entelegynae</taxon>
        <taxon>Araneoidea</taxon>
        <taxon>Araneidae</taxon>
        <taxon>Caerostris</taxon>
    </lineage>
</organism>
<dbReference type="AlphaFoldDB" id="A0AAV4VUY2"/>
<evidence type="ECO:0000313" key="2">
    <source>
        <dbReference type="Proteomes" id="UP001054837"/>
    </source>
</evidence>
<name>A0AAV4VUY2_9ARAC</name>
<dbReference type="EMBL" id="BPLQ01013667">
    <property type="protein sequence ID" value="GIY73928.1"/>
    <property type="molecule type" value="Genomic_DNA"/>
</dbReference>
<accession>A0AAV4VUY2</accession>
<keyword evidence="2" id="KW-1185">Reference proteome</keyword>
<reference evidence="1 2" key="1">
    <citation type="submission" date="2021-06" db="EMBL/GenBank/DDBJ databases">
        <title>Caerostris darwini draft genome.</title>
        <authorList>
            <person name="Kono N."/>
            <person name="Arakawa K."/>
        </authorList>
    </citation>
    <scope>NUCLEOTIDE SEQUENCE [LARGE SCALE GENOMIC DNA]</scope>
</reference>
<comment type="caution">
    <text evidence="1">The sequence shown here is derived from an EMBL/GenBank/DDBJ whole genome shotgun (WGS) entry which is preliminary data.</text>
</comment>
<sequence length="94" mass="10543">MEKKKKKISPGFLGEIFNPIGKPSQNSVGIAPIRDILLKAIIFHCEITHFIPVNAHEPVGWGKILWEGGKRNFRLCWSLRIGIGVFAANEVIHL</sequence>
<protein>
    <submittedName>
        <fullName evidence="1">Uncharacterized protein</fullName>
    </submittedName>
</protein>